<gene>
    <name evidence="2" type="ORF">NP493_1143g00014</name>
</gene>
<evidence type="ECO:0000313" key="3">
    <source>
        <dbReference type="Proteomes" id="UP001209878"/>
    </source>
</evidence>
<dbReference type="PANTHER" id="PTHR33776">
    <property type="entry name" value="ENDO/EXONUCLEASE/PHOSPHATASE DOMAIN-CONTAINING PROTEIN"/>
    <property type="match status" value="1"/>
</dbReference>
<protein>
    <recommendedName>
        <fullName evidence="1">Endonuclease/exonuclease/phosphatase domain-containing protein</fullName>
    </recommendedName>
</protein>
<dbReference type="Gene3D" id="3.60.10.10">
    <property type="entry name" value="Endonuclease/exonuclease/phosphatase"/>
    <property type="match status" value="1"/>
</dbReference>
<name>A0AAD9KGG4_RIDPI</name>
<dbReference type="EMBL" id="JAODUO010001142">
    <property type="protein sequence ID" value="KAK2170744.1"/>
    <property type="molecule type" value="Genomic_DNA"/>
</dbReference>
<dbReference type="Pfam" id="PF14529">
    <property type="entry name" value="Exo_endo_phos_2"/>
    <property type="match status" value="1"/>
</dbReference>
<dbReference type="GO" id="GO:0003824">
    <property type="term" value="F:catalytic activity"/>
    <property type="evidence" value="ECO:0007669"/>
    <property type="project" value="InterPro"/>
</dbReference>
<feature type="domain" description="Endonuclease/exonuclease/phosphatase" evidence="1">
    <location>
        <begin position="21"/>
        <end position="136"/>
    </location>
</feature>
<dbReference type="SUPFAM" id="SSF56219">
    <property type="entry name" value="DNase I-like"/>
    <property type="match status" value="1"/>
</dbReference>
<dbReference type="InterPro" id="IPR005135">
    <property type="entry name" value="Endo/exonuclease/phosphatase"/>
</dbReference>
<dbReference type="AlphaFoldDB" id="A0AAD9KGG4"/>
<keyword evidence="3" id="KW-1185">Reference proteome</keyword>
<dbReference type="InterPro" id="IPR036691">
    <property type="entry name" value="Endo/exonu/phosph_ase_sf"/>
</dbReference>
<dbReference type="PANTHER" id="PTHR33776:SF4">
    <property type="entry name" value="ENDONUCLEASE_EXONUCLEASE_PHOSPHATASE DOMAIN-CONTAINING PROTEIN"/>
    <property type="match status" value="1"/>
</dbReference>
<evidence type="ECO:0000259" key="1">
    <source>
        <dbReference type="Pfam" id="PF14529"/>
    </source>
</evidence>
<evidence type="ECO:0000313" key="2">
    <source>
        <dbReference type="EMBL" id="KAK2170744.1"/>
    </source>
</evidence>
<reference evidence="2" key="1">
    <citation type="journal article" date="2023" name="Mol. Biol. Evol.">
        <title>Third-Generation Sequencing Reveals the Adaptive Role of the Epigenome in Three Deep-Sea Polychaetes.</title>
        <authorList>
            <person name="Perez M."/>
            <person name="Aroh O."/>
            <person name="Sun Y."/>
            <person name="Lan Y."/>
            <person name="Juniper S.K."/>
            <person name="Young C.R."/>
            <person name="Angers B."/>
            <person name="Qian P.Y."/>
        </authorList>
    </citation>
    <scope>NUCLEOTIDE SEQUENCE</scope>
    <source>
        <strain evidence="2">R07B-5</strain>
    </source>
</reference>
<comment type="caution">
    <text evidence="2">The sequence shown here is derived from an EMBL/GenBank/DDBJ whole genome shotgun (WGS) entry which is preliminary data.</text>
</comment>
<dbReference type="Proteomes" id="UP001209878">
    <property type="component" value="Unassembled WGS sequence"/>
</dbReference>
<organism evidence="2 3">
    <name type="scientific">Ridgeia piscesae</name>
    <name type="common">Tubeworm</name>
    <dbReference type="NCBI Taxonomy" id="27915"/>
    <lineage>
        <taxon>Eukaryota</taxon>
        <taxon>Metazoa</taxon>
        <taxon>Spiralia</taxon>
        <taxon>Lophotrochozoa</taxon>
        <taxon>Annelida</taxon>
        <taxon>Polychaeta</taxon>
        <taxon>Sedentaria</taxon>
        <taxon>Canalipalpata</taxon>
        <taxon>Sabellida</taxon>
        <taxon>Siboglinidae</taxon>
        <taxon>Ridgeia</taxon>
    </lineage>
</organism>
<sequence length="165" mass="18943">MYEHWEGLIVQINGGNLTKSITIGNIYRPPRTSNDNLNAFINEFSSIVSLLKHNCKNILIIAGDFNINLLKLNENDIYSSYFDSLISHSLFPQITFPTRFPRTNGTLIDNFFCKLSQSMLESTAGILIKKISDHQPYFMLINTSLKTEQPPKFVKKICIKRRRNA</sequence>
<accession>A0AAD9KGG4</accession>
<proteinExistence type="predicted"/>